<dbReference type="NCBIfam" id="TIGR00685">
    <property type="entry name" value="T6PP"/>
    <property type="match status" value="1"/>
</dbReference>
<dbReference type="InterPro" id="IPR003337">
    <property type="entry name" value="Trehalose_PPase"/>
</dbReference>
<comment type="catalytic activity">
    <reaction evidence="3">
        <text>alpha,alpha-trehalose 6-phosphate + H2O = alpha,alpha-trehalose + phosphate</text>
        <dbReference type="Rhea" id="RHEA:23420"/>
        <dbReference type="ChEBI" id="CHEBI:15377"/>
        <dbReference type="ChEBI" id="CHEBI:16551"/>
        <dbReference type="ChEBI" id="CHEBI:43474"/>
        <dbReference type="ChEBI" id="CHEBI:58429"/>
        <dbReference type="EC" id="3.1.3.12"/>
    </reaction>
</comment>
<keyword evidence="3" id="KW-0460">Magnesium</keyword>
<dbReference type="InterPro" id="IPR044651">
    <property type="entry name" value="OTSB-like"/>
</dbReference>
<comment type="function">
    <text evidence="2 3">Removes the phosphate from trehalose 6-phosphate to produce free trehalose.</text>
</comment>
<organism evidence="4 5">
    <name type="scientific">Kineosporia succinea</name>
    <dbReference type="NCBI Taxonomy" id="84632"/>
    <lineage>
        <taxon>Bacteria</taxon>
        <taxon>Bacillati</taxon>
        <taxon>Actinomycetota</taxon>
        <taxon>Actinomycetes</taxon>
        <taxon>Kineosporiales</taxon>
        <taxon>Kineosporiaceae</taxon>
        <taxon>Kineosporia</taxon>
    </lineage>
</organism>
<keyword evidence="3" id="KW-0479">Metal-binding</keyword>
<comment type="similarity">
    <text evidence="3">Belongs to the trehalose phosphatase family.</text>
</comment>
<dbReference type="EMBL" id="JAUSQZ010000001">
    <property type="protein sequence ID" value="MDP9830866.1"/>
    <property type="molecule type" value="Genomic_DNA"/>
</dbReference>
<accession>A0ABT9PEF1</accession>
<evidence type="ECO:0000256" key="3">
    <source>
        <dbReference type="RuleBase" id="RU361117"/>
    </source>
</evidence>
<dbReference type="Gene3D" id="3.40.50.1000">
    <property type="entry name" value="HAD superfamily/HAD-like"/>
    <property type="match status" value="1"/>
</dbReference>
<evidence type="ECO:0000313" key="5">
    <source>
        <dbReference type="Proteomes" id="UP001235712"/>
    </source>
</evidence>
<comment type="pathway">
    <text evidence="3">Glycan biosynthesis; trehalose biosynthesis.</text>
</comment>
<protein>
    <recommendedName>
        <fullName evidence="3">Trehalose 6-phosphate phosphatase</fullName>
        <ecNumber evidence="3">3.1.3.12</ecNumber>
    </recommendedName>
</protein>
<reference evidence="4 5" key="1">
    <citation type="submission" date="2023-07" db="EMBL/GenBank/DDBJ databases">
        <title>Sequencing the genomes of 1000 actinobacteria strains.</title>
        <authorList>
            <person name="Klenk H.-P."/>
        </authorList>
    </citation>
    <scope>NUCLEOTIDE SEQUENCE [LARGE SCALE GENOMIC DNA]</scope>
    <source>
        <strain evidence="4 5">DSM 44388</strain>
    </source>
</reference>
<evidence type="ECO:0000313" key="4">
    <source>
        <dbReference type="EMBL" id="MDP9830866.1"/>
    </source>
</evidence>
<dbReference type="InterPro" id="IPR023214">
    <property type="entry name" value="HAD_sf"/>
</dbReference>
<name>A0ABT9PEF1_9ACTN</name>
<dbReference type="EC" id="3.1.3.12" evidence="3"/>
<dbReference type="SUPFAM" id="SSF56784">
    <property type="entry name" value="HAD-like"/>
    <property type="match status" value="1"/>
</dbReference>
<dbReference type="RefSeq" id="WP_307250090.1">
    <property type="nucleotide sequence ID" value="NZ_JAUSQZ010000001.1"/>
</dbReference>
<dbReference type="Pfam" id="PF02358">
    <property type="entry name" value="Trehalose_PPase"/>
    <property type="match status" value="1"/>
</dbReference>
<dbReference type="GO" id="GO:0004805">
    <property type="term" value="F:trehalose-phosphatase activity"/>
    <property type="evidence" value="ECO:0007669"/>
    <property type="project" value="UniProtKB-EC"/>
</dbReference>
<dbReference type="Gene3D" id="3.30.70.1020">
    <property type="entry name" value="Trehalose-6-phosphate phosphatase related protein, domain 2"/>
    <property type="match status" value="1"/>
</dbReference>
<sequence>MDERDSLIAALSDPDRRTGIVMDFDGVLSPIIDDPSASALLPGAAVTLERLAARLDLVALLSGRPVAFLAERIPLPGVVLLGSYGLERHHDGSTVTGPGVQEWLPRVATARDLLTEALGAVPGIHIEAKSVAVAVHWRNALDREAAALLVDDAVARAAERTGLAPEPGKLVQELRPPLPVNKGTALRQLIAEQRLDLVAYAGDDRGDLPAFAAAREAGGASLVVHGHETAPEVAAVPGVHFENPGEFVVWLDELSRTPDPAL</sequence>
<dbReference type="Proteomes" id="UP001235712">
    <property type="component" value="Unassembled WGS sequence"/>
</dbReference>
<comment type="cofactor">
    <cofactor evidence="3">
        <name>Mg(2+)</name>
        <dbReference type="ChEBI" id="CHEBI:18420"/>
    </cofactor>
</comment>
<evidence type="ECO:0000256" key="1">
    <source>
        <dbReference type="ARBA" id="ARBA00022801"/>
    </source>
</evidence>
<comment type="caution">
    <text evidence="4">The sequence shown here is derived from an EMBL/GenBank/DDBJ whole genome shotgun (WGS) entry which is preliminary data.</text>
</comment>
<keyword evidence="1 3" id="KW-0378">Hydrolase</keyword>
<dbReference type="InterPro" id="IPR036412">
    <property type="entry name" value="HAD-like_sf"/>
</dbReference>
<gene>
    <name evidence="4" type="ORF">J2S57_006615</name>
</gene>
<dbReference type="PANTHER" id="PTHR43768">
    <property type="entry name" value="TREHALOSE 6-PHOSPHATE PHOSPHATASE"/>
    <property type="match status" value="1"/>
</dbReference>
<dbReference type="PANTHER" id="PTHR43768:SF3">
    <property type="entry name" value="TREHALOSE 6-PHOSPHATE PHOSPHATASE"/>
    <property type="match status" value="1"/>
</dbReference>
<proteinExistence type="inferred from homology"/>
<evidence type="ECO:0000256" key="2">
    <source>
        <dbReference type="ARBA" id="ARBA00024179"/>
    </source>
</evidence>
<keyword evidence="5" id="KW-1185">Reference proteome</keyword>